<evidence type="ECO:0000256" key="1">
    <source>
        <dbReference type="ARBA" id="ARBA00004123"/>
    </source>
</evidence>
<dbReference type="SUPFAM" id="SSF48371">
    <property type="entry name" value="ARM repeat"/>
    <property type="match status" value="1"/>
</dbReference>
<dbReference type="AlphaFoldDB" id="A0A7F5RDC6"/>
<dbReference type="GO" id="GO:0031267">
    <property type="term" value="F:small GTPase binding"/>
    <property type="evidence" value="ECO:0007669"/>
    <property type="project" value="InterPro"/>
</dbReference>
<dbReference type="InterPro" id="IPR016024">
    <property type="entry name" value="ARM-type_fold"/>
</dbReference>
<keyword evidence="6" id="KW-0597">Phosphoprotein</keyword>
<evidence type="ECO:0000259" key="14">
    <source>
        <dbReference type="PROSITE" id="PS50166"/>
    </source>
</evidence>
<evidence type="ECO:0000256" key="4">
    <source>
        <dbReference type="ARBA" id="ARBA00022448"/>
    </source>
</evidence>
<keyword evidence="4" id="KW-0813">Transport</keyword>
<evidence type="ECO:0000256" key="5">
    <source>
        <dbReference type="ARBA" id="ARBA00022490"/>
    </source>
</evidence>
<sequence length="978" mass="112217">MDLASTQAMVLDVLQRASSQNSEILKPAEAKLSEWEIQPGFYSVLLQIVTNHSVDVNVRLVAVLYLKSGVDKYWRKNAPNEISEEEKRSLRQGLVTTFAEPVNQIAIQLGVLISKIARFDCPREWPELIPTLIQAIENNDPLIQHRALLILYHVVKALSSKRLAGDRRLFQELSASIFAFILNLWNTFTEAFVTSINHDAATEIVTENLEKALLNLRILRKLTVFGFHKLHEKQDCLCFLKMIFERAKTALECRKQLRGKGIYVLELCEKFIIHLTKVLLSVLDMHPISFVSFIRPTLEFTVFYLFTTEGTQYTYERFIIQCLNLIKGILLCSEYKLAKIPELTKDIAQEANQIKVSFFQPEILTDICRKIVSHYMLLKRDDLELWDADPETFANDEVGESWKYSLRPCVETVFVTLFHEYRDTLAPVMVEMIKETATVVDVHDLSGILKKDAVYNAVGLGAYDLYDEIDFDQWFTNTLVQELKVKDPNYRIIRRRVSRLIGNWTGIKLSTDLRPLLYECIINLLGSDEDMAVRLTTSTTLRHGVDDFEFNAEQFRPYLDTTFNLLFSLLKETTECETKMHVLNVMTLVVERVGQTIQPHTEALIHYLPLLWKESEEHNMLRCAIVSTLVQLVKALGPASAELNPFLLPIIQLGTDTKQGAIVYLLEDCLELWLTVLENTSNMTNQLMQLFDNMPNLLDYSTETLHCCLVIILAHMLIAPELVMKTQGLQLMTACDSLMADMRSEGILMLTRVVENFIRASPNLGCETVKVILPRIFQSIYQTDTMPMLLSMYLSIVARVLLSSHGIFTEIISLVARKENNNEHNVLASILDVWISKMSNVTNIERRKLVGLALVNLLTTQSRPVMERFKGIIERILEVLHDVSKTDENGATVDSLVLTEGQSPSHFQPESENYETDHDQRKKQLILLDPVHNIVLKDYFQSQLLELQRQIGPVNFEQMLQMVDPDVLLQIKKYYFKL</sequence>
<dbReference type="Pfam" id="PF25758">
    <property type="entry name" value="TPR_IPO11"/>
    <property type="match status" value="1"/>
</dbReference>
<dbReference type="InterPro" id="IPR058669">
    <property type="entry name" value="TPR_IPO7/11-like"/>
</dbReference>
<dbReference type="InParanoid" id="A0A7F5RDC6"/>
<evidence type="ECO:0000256" key="13">
    <source>
        <dbReference type="ARBA" id="ARBA00077811"/>
    </source>
</evidence>
<evidence type="ECO:0000256" key="11">
    <source>
        <dbReference type="ARBA" id="ARBA00062902"/>
    </source>
</evidence>
<keyword evidence="9" id="KW-0007">Acetylation</keyword>
<keyword evidence="8" id="KW-0653">Protein transport</keyword>
<evidence type="ECO:0000256" key="10">
    <source>
        <dbReference type="ARBA" id="ARBA00023242"/>
    </source>
</evidence>
<feature type="domain" description="Importin N-terminal" evidence="14">
    <location>
        <begin position="28"/>
        <end position="100"/>
    </location>
</feature>
<dbReference type="PANTHER" id="PTHR10997">
    <property type="entry name" value="IMPORTIN-7, 8, 11"/>
    <property type="match status" value="1"/>
</dbReference>
<dbReference type="Gene3D" id="1.25.10.10">
    <property type="entry name" value="Leucine-rich Repeat Variant"/>
    <property type="match status" value="1"/>
</dbReference>
<dbReference type="InterPro" id="IPR001494">
    <property type="entry name" value="Importin-beta_N"/>
</dbReference>
<keyword evidence="10" id="KW-0539">Nucleus</keyword>
<gene>
    <name evidence="16" type="primary">LOC108738536</name>
</gene>
<evidence type="ECO:0000256" key="6">
    <source>
        <dbReference type="ARBA" id="ARBA00022553"/>
    </source>
</evidence>
<name>A0A7F5RDC6_AGRPL</name>
<evidence type="ECO:0000256" key="9">
    <source>
        <dbReference type="ARBA" id="ARBA00022990"/>
    </source>
</evidence>
<dbReference type="Pfam" id="PF03810">
    <property type="entry name" value="IBN_N"/>
    <property type="match status" value="1"/>
</dbReference>
<dbReference type="GeneID" id="108738536"/>
<reference evidence="16" key="1">
    <citation type="submission" date="2025-08" db="UniProtKB">
        <authorList>
            <consortium name="RefSeq"/>
        </authorList>
    </citation>
    <scope>IDENTIFICATION</scope>
    <source>
        <tissue evidence="16">Entire body</tissue>
    </source>
</reference>
<evidence type="ECO:0000256" key="3">
    <source>
        <dbReference type="ARBA" id="ARBA00007991"/>
    </source>
</evidence>
<dbReference type="RefSeq" id="XP_025833973.1">
    <property type="nucleotide sequence ID" value="XM_025978188.1"/>
</dbReference>
<dbReference type="SMART" id="SM00913">
    <property type="entry name" value="IBN_N"/>
    <property type="match status" value="1"/>
</dbReference>
<protein>
    <recommendedName>
        <fullName evidence="12">Importin-11</fullName>
    </recommendedName>
    <alternativeName>
        <fullName evidence="13">Ran-binding protein 11</fullName>
    </alternativeName>
</protein>
<evidence type="ECO:0000313" key="15">
    <source>
        <dbReference type="Proteomes" id="UP000192223"/>
    </source>
</evidence>
<evidence type="ECO:0000256" key="7">
    <source>
        <dbReference type="ARBA" id="ARBA00022737"/>
    </source>
</evidence>
<accession>A0A7F5RDC6</accession>
<evidence type="ECO:0000256" key="2">
    <source>
        <dbReference type="ARBA" id="ARBA00004496"/>
    </source>
</evidence>
<dbReference type="GO" id="GO:0006606">
    <property type="term" value="P:protein import into nucleus"/>
    <property type="evidence" value="ECO:0007669"/>
    <property type="project" value="TreeGrafter"/>
</dbReference>
<dbReference type="PROSITE" id="PS50166">
    <property type="entry name" value="IMPORTIN_B_NT"/>
    <property type="match status" value="1"/>
</dbReference>
<dbReference type="PANTHER" id="PTHR10997:SF7">
    <property type="entry name" value="IMPORTIN-11"/>
    <property type="match status" value="1"/>
</dbReference>
<proteinExistence type="inferred from homology"/>
<keyword evidence="7" id="KW-0677">Repeat</keyword>
<evidence type="ECO:0000256" key="8">
    <source>
        <dbReference type="ARBA" id="ARBA00022927"/>
    </source>
</evidence>
<comment type="subcellular location">
    <subcellularLocation>
        <location evidence="2">Cytoplasm</location>
    </subcellularLocation>
    <subcellularLocation>
        <location evidence="1">Nucleus</location>
    </subcellularLocation>
</comment>
<comment type="subunit">
    <text evidence="11">Interacts with UBE2E3 and RPL12.</text>
</comment>
<dbReference type="Proteomes" id="UP000192223">
    <property type="component" value="Unplaced"/>
</dbReference>
<dbReference type="FunFam" id="1.25.10.10:FF:000116">
    <property type="entry name" value="importin-11 isoform X1"/>
    <property type="match status" value="1"/>
</dbReference>
<keyword evidence="15" id="KW-1185">Reference proteome</keyword>
<organism evidence="15 16">
    <name type="scientific">Agrilus planipennis</name>
    <name type="common">Emerald ash borer</name>
    <name type="synonym">Agrilus marcopoli</name>
    <dbReference type="NCBI Taxonomy" id="224129"/>
    <lineage>
        <taxon>Eukaryota</taxon>
        <taxon>Metazoa</taxon>
        <taxon>Ecdysozoa</taxon>
        <taxon>Arthropoda</taxon>
        <taxon>Hexapoda</taxon>
        <taxon>Insecta</taxon>
        <taxon>Pterygota</taxon>
        <taxon>Neoptera</taxon>
        <taxon>Endopterygota</taxon>
        <taxon>Coleoptera</taxon>
        <taxon>Polyphaga</taxon>
        <taxon>Elateriformia</taxon>
        <taxon>Buprestoidea</taxon>
        <taxon>Buprestidae</taxon>
        <taxon>Agrilinae</taxon>
        <taxon>Agrilus</taxon>
    </lineage>
</organism>
<dbReference type="GO" id="GO:0005829">
    <property type="term" value="C:cytosol"/>
    <property type="evidence" value="ECO:0007669"/>
    <property type="project" value="TreeGrafter"/>
</dbReference>
<keyword evidence="5" id="KW-0963">Cytoplasm</keyword>
<dbReference type="KEGG" id="apln:108738536"/>
<evidence type="ECO:0000256" key="12">
    <source>
        <dbReference type="ARBA" id="ARBA00072254"/>
    </source>
</evidence>
<dbReference type="OrthoDB" id="361693at2759"/>
<dbReference type="InterPro" id="IPR011989">
    <property type="entry name" value="ARM-like"/>
</dbReference>
<dbReference type="FunCoup" id="A0A7F5RDC6">
    <property type="interactions" value="1771"/>
</dbReference>
<dbReference type="GO" id="GO:0005635">
    <property type="term" value="C:nuclear envelope"/>
    <property type="evidence" value="ECO:0007669"/>
    <property type="project" value="TreeGrafter"/>
</dbReference>
<comment type="similarity">
    <text evidence="3">Belongs to the importin beta family.</text>
</comment>
<evidence type="ECO:0000313" key="16">
    <source>
        <dbReference type="RefSeq" id="XP_025833973.1"/>
    </source>
</evidence>